<dbReference type="EMBL" id="MU002354">
    <property type="protein sequence ID" value="KAF2787158.1"/>
    <property type="molecule type" value="Genomic_DNA"/>
</dbReference>
<evidence type="ECO:0000259" key="2">
    <source>
        <dbReference type="Pfam" id="PF22041"/>
    </source>
</evidence>
<evidence type="ECO:0000259" key="1">
    <source>
        <dbReference type="Pfam" id="PF13409"/>
    </source>
</evidence>
<dbReference type="Gene3D" id="3.40.30.10">
    <property type="entry name" value="Glutaredoxin"/>
    <property type="match status" value="1"/>
</dbReference>
<accession>A0A6A6WTB2</accession>
<dbReference type="Pfam" id="PF13409">
    <property type="entry name" value="GST_N_2"/>
    <property type="match status" value="1"/>
</dbReference>
<organism evidence="3 4">
    <name type="scientific">Melanomma pulvis-pyrius CBS 109.77</name>
    <dbReference type="NCBI Taxonomy" id="1314802"/>
    <lineage>
        <taxon>Eukaryota</taxon>
        <taxon>Fungi</taxon>
        <taxon>Dikarya</taxon>
        <taxon>Ascomycota</taxon>
        <taxon>Pezizomycotina</taxon>
        <taxon>Dothideomycetes</taxon>
        <taxon>Pleosporomycetidae</taxon>
        <taxon>Pleosporales</taxon>
        <taxon>Melanommataceae</taxon>
        <taxon>Melanomma</taxon>
    </lineage>
</organism>
<sequence length="243" mass="27911">MSKVILYDLPSKPPTKSWSLNPWKPRMALNYKGVDYKTEWIEYPDLVPTLKSFGLPPNDPNAPGYFMDYTSPAIRFEDGTVMMDSWPIAHEIEKRYPTPSLHLDDPIVVEVRDKIGSFLGPLMPQWLPKVPRVLLNKPSADYFELTREKSFGMPLSQIEEEKGGEKNWEDVQKPAKEMADLLKKNGGPFFLGNTVVSYADLIFVSSLQFLKRVDANVYQRFLSLDPAFGRLYDASKQWLEKDD</sequence>
<dbReference type="AlphaFoldDB" id="A0A6A6WTB2"/>
<dbReference type="SUPFAM" id="SSF52833">
    <property type="entry name" value="Thioredoxin-like"/>
    <property type="match status" value="1"/>
</dbReference>
<dbReference type="Pfam" id="PF22041">
    <property type="entry name" value="GST_C_7"/>
    <property type="match status" value="1"/>
</dbReference>
<feature type="domain" description="GST N-terminal" evidence="1">
    <location>
        <begin position="18"/>
        <end position="94"/>
    </location>
</feature>
<feature type="domain" description="Glutathione S-transferase UstS-like C-terminal" evidence="2">
    <location>
        <begin position="118"/>
        <end position="223"/>
    </location>
</feature>
<gene>
    <name evidence="3" type="ORF">K505DRAFT_317184</name>
</gene>
<dbReference type="OrthoDB" id="4951845at2759"/>
<dbReference type="InterPro" id="IPR036282">
    <property type="entry name" value="Glutathione-S-Trfase_C_sf"/>
</dbReference>
<dbReference type="Gene3D" id="1.20.1050.10">
    <property type="match status" value="1"/>
</dbReference>
<dbReference type="InterPro" id="IPR054416">
    <property type="entry name" value="GST_UstS-like_C"/>
</dbReference>
<dbReference type="SUPFAM" id="SSF47616">
    <property type="entry name" value="GST C-terminal domain-like"/>
    <property type="match status" value="1"/>
</dbReference>
<dbReference type="InterPro" id="IPR036249">
    <property type="entry name" value="Thioredoxin-like_sf"/>
</dbReference>
<keyword evidence="4" id="KW-1185">Reference proteome</keyword>
<dbReference type="Proteomes" id="UP000799757">
    <property type="component" value="Unassembled WGS sequence"/>
</dbReference>
<reference evidence="3" key="1">
    <citation type="journal article" date="2020" name="Stud. Mycol.">
        <title>101 Dothideomycetes genomes: a test case for predicting lifestyles and emergence of pathogens.</title>
        <authorList>
            <person name="Haridas S."/>
            <person name="Albert R."/>
            <person name="Binder M."/>
            <person name="Bloem J."/>
            <person name="Labutti K."/>
            <person name="Salamov A."/>
            <person name="Andreopoulos B."/>
            <person name="Baker S."/>
            <person name="Barry K."/>
            <person name="Bills G."/>
            <person name="Bluhm B."/>
            <person name="Cannon C."/>
            <person name="Castanera R."/>
            <person name="Culley D."/>
            <person name="Daum C."/>
            <person name="Ezra D."/>
            <person name="Gonzalez J."/>
            <person name="Henrissat B."/>
            <person name="Kuo A."/>
            <person name="Liang C."/>
            <person name="Lipzen A."/>
            <person name="Lutzoni F."/>
            <person name="Magnuson J."/>
            <person name="Mondo S."/>
            <person name="Nolan M."/>
            <person name="Ohm R."/>
            <person name="Pangilinan J."/>
            <person name="Park H.-J."/>
            <person name="Ramirez L."/>
            <person name="Alfaro M."/>
            <person name="Sun H."/>
            <person name="Tritt A."/>
            <person name="Yoshinaga Y."/>
            <person name="Zwiers L.-H."/>
            <person name="Turgeon B."/>
            <person name="Goodwin S."/>
            <person name="Spatafora J."/>
            <person name="Crous P."/>
            <person name="Grigoriev I."/>
        </authorList>
    </citation>
    <scope>NUCLEOTIDE SEQUENCE</scope>
    <source>
        <strain evidence="3">CBS 109.77</strain>
    </source>
</reference>
<protein>
    <submittedName>
        <fullName evidence="3">Uncharacterized protein</fullName>
    </submittedName>
</protein>
<evidence type="ECO:0000313" key="3">
    <source>
        <dbReference type="EMBL" id="KAF2787158.1"/>
    </source>
</evidence>
<name>A0A6A6WTB2_9PLEO</name>
<proteinExistence type="predicted"/>
<dbReference type="CDD" id="cd03038">
    <property type="entry name" value="GST_N_etherase_LigE"/>
    <property type="match status" value="1"/>
</dbReference>
<evidence type="ECO:0000313" key="4">
    <source>
        <dbReference type="Proteomes" id="UP000799757"/>
    </source>
</evidence>
<dbReference type="InterPro" id="IPR004045">
    <property type="entry name" value="Glutathione_S-Trfase_N"/>
</dbReference>